<dbReference type="CDD" id="cd16448">
    <property type="entry name" value="RING-H2"/>
    <property type="match status" value="1"/>
</dbReference>
<evidence type="ECO:0000256" key="3">
    <source>
        <dbReference type="ARBA" id="ARBA00022833"/>
    </source>
</evidence>
<keyword evidence="3" id="KW-0862">Zinc</keyword>
<feature type="domain" description="RING-type" evidence="5">
    <location>
        <begin position="248"/>
        <end position="290"/>
    </location>
</feature>
<dbReference type="InterPro" id="IPR013083">
    <property type="entry name" value="Znf_RING/FYVE/PHD"/>
</dbReference>
<dbReference type="InterPro" id="IPR051834">
    <property type="entry name" value="RING_finger_E3_ligase"/>
</dbReference>
<dbReference type="Pfam" id="PF13639">
    <property type="entry name" value="zf-RING_2"/>
    <property type="match status" value="1"/>
</dbReference>
<evidence type="ECO:0000256" key="2">
    <source>
        <dbReference type="ARBA" id="ARBA00022771"/>
    </source>
</evidence>
<evidence type="ECO:0000256" key="4">
    <source>
        <dbReference type="SAM" id="Coils"/>
    </source>
</evidence>
<evidence type="ECO:0000313" key="6">
    <source>
        <dbReference type="EMBL" id="QHS80733.1"/>
    </source>
</evidence>
<keyword evidence="1" id="KW-0479">Metal-binding</keyword>
<dbReference type="GO" id="GO:0005634">
    <property type="term" value="C:nucleus"/>
    <property type="evidence" value="ECO:0007669"/>
    <property type="project" value="TreeGrafter"/>
</dbReference>
<dbReference type="SMART" id="SM00184">
    <property type="entry name" value="RING"/>
    <property type="match status" value="1"/>
</dbReference>
<reference evidence="6" key="1">
    <citation type="journal article" date="2020" name="Nature">
        <title>Giant virus diversity and host interactions through global metagenomics.</title>
        <authorList>
            <person name="Schulz F."/>
            <person name="Roux S."/>
            <person name="Paez-Espino D."/>
            <person name="Jungbluth S."/>
            <person name="Walsh D.A."/>
            <person name="Denef V.J."/>
            <person name="McMahon K.D."/>
            <person name="Konstantinidis K.T."/>
            <person name="Eloe-Fadrosh E.A."/>
            <person name="Kyrpides N.C."/>
            <person name="Woyke T."/>
        </authorList>
    </citation>
    <scope>NUCLEOTIDE SEQUENCE</scope>
    <source>
        <strain evidence="6">GVMAG-S-1091796-13</strain>
    </source>
</reference>
<keyword evidence="2" id="KW-0863">Zinc-finger</keyword>
<keyword evidence="4" id="KW-0175">Coiled coil</keyword>
<protein>
    <recommendedName>
        <fullName evidence="5">RING-type domain-containing protein</fullName>
    </recommendedName>
</protein>
<feature type="coiled-coil region" evidence="4">
    <location>
        <begin position="88"/>
        <end position="115"/>
    </location>
</feature>
<name>A0A6C0AMK6_9ZZZZ</name>
<accession>A0A6C0AMK6</accession>
<evidence type="ECO:0000259" key="5">
    <source>
        <dbReference type="PROSITE" id="PS50089"/>
    </source>
</evidence>
<dbReference type="SUPFAM" id="SSF57850">
    <property type="entry name" value="RING/U-box"/>
    <property type="match status" value="1"/>
</dbReference>
<dbReference type="AlphaFoldDB" id="A0A6C0AMK6"/>
<dbReference type="GO" id="GO:0008270">
    <property type="term" value="F:zinc ion binding"/>
    <property type="evidence" value="ECO:0007669"/>
    <property type="project" value="UniProtKB-KW"/>
</dbReference>
<dbReference type="GO" id="GO:0061630">
    <property type="term" value="F:ubiquitin protein ligase activity"/>
    <property type="evidence" value="ECO:0007669"/>
    <property type="project" value="TreeGrafter"/>
</dbReference>
<dbReference type="PANTHER" id="PTHR45931">
    <property type="entry name" value="SI:CH211-59O9.10"/>
    <property type="match status" value="1"/>
</dbReference>
<dbReference type="Gene3D" id="3.30.40.10">
    <property type="entry name" value="Zinc/RING finger domain, C3HC4 (zinc finger)"/>
    <property type="match status" value="1"/>
</dbReference>
<dbReference type="EMBL" id="MN740717">
    <property type="protein sequence ID" value="QHS80733.1"/>
    <property type="molecule type" value="Genomic_DNA"/>
</dbReference>
<evidence type="ECO:0000256" key="1">
    <source>
        <dbReference type="ARBA" id="ARBA00022723"/>
    </source>
</evidence>
<proteinExistence type="predicted"/>
<organism evidence="6">
    <name type="scientific">viral metagenome</name>
    <dbReference type="NCBI Taxonomy" id="1070528"/>
    <lineage>
        <taxon>unclassified sequences</taxon>
        <taxon>metagenomes</taxon>
        <taxon>organismal metagenomes</taxon>
    </lineage>
</organism>
<dbReference type="GO" id="GO:0006511">
    <property type="term" value="P:ubiquitin-dependent protein catabolic process"/>
    <property type="evidence" value="ECO:0007669"/>
    <property type="project" value="TreeGrafter"/>
</dbReference>
<dbReference type="PROSITE" id="PS50089">
    <property type="entry name" value="ZF_RING_2"/>
    <property type="match status" value="1"/>
</dbReference>
<dbReference type="InterPro" id="IPR001841">
    <property type="entry name" value="Znf_RING"/>
</dbReference>
<sequence>MDDDDDLENLIDILINNQPLTSSRIGEFSEAIRINQQITNNIYNIRRYLERGDLENYNNTIFNTMFNNIFNFNNEITQNNELLNDNELIEENELLNDNERTYNELIEENELLNDNERTYTELIDDERIDDERIDDERIDDNRLNYNEIYNNSNIDYNNVVNTIYNGNYNINNNSEIDYINRLFNIDFSTDSTILNRIMQIFLESTNNITNININENVFEDVKVTLTKEQFKKLDSKTILEENTDNKECNICMDEYKINDKIVTLDCKHIFHRRCIKHWLLLEKVTCPVCRKDVREQLIK</sequence>
<dbReference type="PANTHER" id="PTHR45931:SF3">
    <property type="entry name" value="RING ZINC FINGER-CONTAINING PROTEIN"/>
    <property type="match status" value="1"/>
</dbReference>